<evidence type="ECO:0000259" key="7">
    <source>
        <dbReference type="Pfam" id="PF00294"/>
    </source>
</evidence>
<evidence type="ECO:0000256" key="4">
    <source>
        <dbReference type="ARBA" id="ARBA00022777"/>
    </source>
</evidence>
<dbReference type="CDD" id="cd01166">
    <property type="entry name" value="KdgK"/>
    <property type="match status" value="1"/>
</dbReference>
<evidence type="ECO:0000256" key="2">
    <source>
        <dbReference type="ARBA" id="ARBA00022679"/>
    </source>
</evidence>
<evidence type="ECO:0000313" key="8">
    <source>
        <dbReference type="EMBL" id="RAK22071.1"/>
    </source>
</evidence>
<dbReference type="InterPro" id="IPR029056">
    <property type="entry name" value="Ribokinase-like"/>
</dbReference>
<dbReference type="Gene3D" id="3.40.1190.20">
    <property type="match status" value="1"/>
</dbReference>
<dbReference type="Pfam" id="PF00294">
    <property type="entry name" value="PfkB"/>
    <property type="match status" value="1"/>
</dbReference>
<evidence type="ECO:0000313" key="9">
    <source>
        <dbReference type="Proteomes" id="UP000248555"/>
    </source>
</evidence>
<dbReference type="PANTHER" id="PTHR43085:SF1">
    <property type="entry name" value="PSEUDOURIDINE KINASE-RELATED"/>
    <property type="match status" value="1"/>
</dbReference>
<dbReference type="GO" id="GO:0008865">
    <property type="term" value="F:fructokinase activity"/>
    <property type="evidence" value="ECO:0007669"/>
    <property type="project" value="UniProtKB-ARBA"/>
</dbReference>
<protein>
    <submittedName>
        <fullName evidence="8">5-dehydro-2-deoxygluconokinase</fullName>
    </submittedName>
</protein>
<dbReference type="EMBL" id="QLMH01000002">
    <property type="protein sequence ID" value="RAK22071.1"/>
    <property type="molecule type" value="Genomic_DNA"/>
</dbReference>
<dbReference type="InterPro" id="IPR050306">
    <property type="entry name" value="PfkB_Carbo_kinase"/>
</dbReference>
<dbReference type="GO" id="GO:0006000">
    <property type="term" value="P:fructose metabolic process"/>
    <property type="evidence" value="ECO:0007669"/>
    <property type="project" value="UniProtKB-ARBA"/>
</dbReference>
<reference evidence="8 9" key="1">
    <citation type="submission" date="2018-06" db="EMBL/GenBank/DDBJ databases">
        <title>Genomic Encyclopedia of Type Strains, Phase III (KMG-III): the genomes of soil and plant-associated and newly described type strains.</title>
        <authorList>
            <person name="Whitman W."/>
        </authorList>
    </citation>
    <scope>NUCLEOTIDE SEQUENCE [LARGE SCALE GENOMIC DNA]</scope>
    <source>
        <strain evidence="8 9">CGMCC 1.8979</strain>
    </source>
</reference>
<evidence type="ECO:0000256" key="6">
    <source>
        <dbReference type="RuleBase" id="RU003704"/>
    </source>
</evidence>
<dbReference type="InterPro" id="IPR011611">
    <property type="entry name" value="PfkB_dom"/>
</dbReference>
<comment type="similarity">
    <text evidence="1 6">Belongs to the carbohydrate kinase PfkB family.</text>
</comment>
<dbReference type="GO" id="GO:0005524">
    <property type="term" value="F:ATP binding"/>
    <property type="evidence" value="ECO:0007669"/>
    <property type="project" value="UniProtKB-KW"/>
</dbReference>
<keyword evidence="9" id="KW-1185">Reference proteome</keyword>
<dbReference type="PANTHER" id="PTHR43085">
    <property type="entry name" value="HEXOKINASE FAMILY MEMBER"/>
    <property type="match status" value="1"/>
</dbReference>
<dbReference type="InterPro" id="IPR002173">
    <property type="entry name" value="Carboh/pur_kinase_PfkB_CS"/>
</dbReference>
<accession>A0A327YNH8</accession>
<proteinExistence type="inferred from homology"/>
<keyword evidence="3" id="KW-0547">Nucleotide-binding</keyword>
<evidence type="ECO:0000256" key="5">
    <source>
        <dbReference type="ARBA" id="ARBA00022840"/>
    </source>
</evidence>
<dbReference type="PROSITE" id="PS00584">
    <property type="entry name" value="PFKB_KINASES_2"/>
    <property type="match status" value="1"/>
</dbReference>
<keyword evidence="2 6" id="KW-0808">Transferase</keyword>
<dbReference type="AlphaFoldDB" id="A0A327YNH8"/>
<dbReference type="SUPFAM" id="SSF53613">
    <property type="entry name" value="Ribokinase-like"/>
    <property type="match status" value="1"/>
</dbReference>
<dbReference type="InterPro" id="IPR002139">
    <property type="entry name" value="Ribo/fructo_kinase"/>
</dbReference>
<dbReference type="PRINTS" id="PR00990">
    <property type="entry name" value="RIBOKINASE"/>
</dbReference>
<sequence length="307" mass="33588">MVLFTPDSTGLMRYANHFSRKFGGAESNFAIGLTRLGHRAGWISRVGNDEFGKAMVAFISGEGVDVSQVKVDETAPTGIYFKEFRRANDVRVYYYRKYSAASRMVPEDLDEGYIAQAKYLHITGITPALSESCRETVMHGIEIARKHGVKVVFDPNVRKKLWPEEKARKTLLEIASKADIVLPGIDEAEFMFGQAAPEQLGKRFLEHGASLVVLKVGANGAYYFTSTESRLVPGFPVKQVVDPVGAGDGFAAGFVSGLLDGLSFYDAVQRGNAVGAFATMVNGDVEGLPDRTELEAFLRSENKGVNR</sequence>
<feature type="domain" description="Carbohydrate kinase PfkB" evidence="7">
    <location>
        <begin position="11"/>
        <end position="290"/>
    </location>
</feature>
<organism evidence="8 9">
    <name type="scientific">Paranoxybacillus vitaminiphilus</name>
    <dbReference type="NCBI Taxonomy" id="581036"/>
    <lineage>
        <taxon>Bacteria</taxon>
        <taxon>Bacillati</taxon>
        <taxon>Bacillota</taxon>
        <taxon>Bacilli</taxon>
        <taxon>Bacillales</taxon>
        <taxon>Anoxybacillaceae</taxon>
        <taxon>Paranoxybacillus</taxon>
    </lineage>
</organism>
<keyword evidence="4 6" id="KW-0418">Kinase</keyword>
<comment type="caution">
    <text evidence="8">The sequence shown here is derived from an EMBL/GenBank/DDBJ whole genome shotgun (WGS) entry which is preliminary data.</text>
</comment>
<keyword evidence="5" id="KW-0067">ATP-binding</keyword>
<evidence type="ECO:0000256" key="3">
    <source>
        <dbReference type="ARBA" id="ARBA00022741"/>
    </source>
</evidence>
<name>A0A327YNH8_9BACL</name>
<dbReference type="Proteomes" id="UP000248555">
    <property type="component" value="Unassembled WGS sequence"/>
</dbReference>
<gene>
    <name evidence="8" type="ORF">B0I26_10250</name>
</gene>
<evidence type="ECO:0000256" key="1">
    <source>
        <dbReference type="ARBA" id="ARBA00010688"/>
    </source>
</evidence>